<sequence length="268" mass="31457">MTMRMLKGNELSHKFWGETTSIVVYILNKYPTKRLHKMVPKEVWSGKRPVVGHLRTFEAISFKHVPDQKRKIVVSKDVKIIEQEFLDWKQKASNTNQQAMKRKPWREAMMKEIKAIEITKKKIEEYKVIMKNEFEMSDLGKLTYFLGMGITETKEGQVMHQNKYDGEILRRYYMVVCNSVVTPIDVNVKLEKGAEEKLVNTTLFKQIVGYLRYLCNTRPDICYSVGVISRFMENPKHTHLIAAKRIMRYVQGTLKHGILFAKKHEVGR</sequence>
<reference evidence="3" key="2">
    <citation type="submission" date="2025-08" db="UniProtKB">
        <authorList>
            <consortium name="RefSeq"/>
        </authorList>
    </citation>
    <scope>IDENTIFICATION</scope>
    <source>
        <tissue evidence="3">Etiolated seedlings</tissue>
    </source>
</reference>
<dbReference type="PaxDb" id="3827-XP_004489871.1"/>
<name>A0A3Q7Y8E3_CICAR</name>
<dbReference type="Pfam" id="PF07727">
    <property type="entry name" value="RVT_2"/>
    <property type="match status" value="1"/>
</dbReference>
<feature type="domain" description="Reverse transcriptase Ty1/copia-type" evidence="1">
    <location>
        <begin position="121"/>
        <end position="184"/>
    </location>
</feature>
<evidence type="ECO:0000313" key="3">
    <source>
        <dbReference type="RefSeq" id="XP_027187852.1"/>
    </source>
</evidence>
<dbReference type="OrthoDB" id="1740642at2759"/>
<evidence type="ECO:0000259" key="1">
    <source>
        <dbReference type="Pfam" id="PF07727"/>
    </source>
</evidence>
<gene>
    <name evidence="3" type="primary">LOC113785480</name>
</gene>
<reference evidence="2" key="1">
    <citation type="journal article" date="2013" name="Nat. Biotechnol.">
        <title>Draft genome sequence of chickpea (Cicer arietinum) provides a resource for trait improvement.</title>
        <authorList>
            <person name="Varshney R.K."/>
            <person name="Song C."/>
            <person name="Saxena R.K."/>
            <person name="Azam S."/>
            <person name="Yu S."/>
            <person name="Sharpe A.G."/>
            <person name="Cannon S."/>
            <person name="Baek J."/>
            <person name="Rosen B.D."/>
            <person name="Tar'an B."/>
            <person name="Millan T."/>
            <person name="Zhang X."/>
            <person name="Ramsay L.D."/>
            <person name="Iwata A."/>
            <person name="Wang Y."/>
            <person name="Nelson W."/>
            <person name="Farmer A.D."/>
            <person name="Gaur P.M."/>
            <person name="Soderlund C."/>
            <person name="Penmetsa R.V."/>
            <person name="Xu C."/>
            <person name="Bharti A.K."/>
            <person name="He W."/>
            <person name="Winter P."/>
            <person name="Zhao S."/>
            <person name="Hane J.K."/>
            <person name="Carrasquilla-Garcia N."/>
            <person name="Condie J.A."/>
            <person name="Upadhyaya H.D."/>
            <person name="Luo M.C."/>
            <person name="Thudi M."/>
            <person name="Gowda C.L."/>
            <person name="Singh N.P."/>
            <person name="Lichtenzveig J."/>
            <person name="Gali K.K."/>
            <person name="Rubio J."/>
            <person name="Nadarajan N."/>
            <person name="Dolezel J."/>
            <person name="Bansal K.C."/>
            <person name="Xu X."/>
            <person name="Edwards D."/>
            <person name="Zhang G."/>
            <person name="Kahl G."/>
            <person name="Gil J."/>
            <person name="Singh K.B."/>
            <person name="Datta S.K."/>
            <person name="Jackson S.A."/>
            <person name="Wang J."/>
            <person name="Cook D.R."/>
        </authorList>
    </citation>
    <scope>NUCLEOTIDE SEQUENCE [LARGE SCALE GENOMIC DNA]</scope>
    <source>
        <strain evidence="2">cv. CDC Frontier</strain>
    </source>
</reference>
<dbReference type="PANTHER" id="PTHR11439">
    <property type="entry name" value="GAG-POL-RELATED RETROTRANSPOSON"/>
    <property type="match status" value="1"/>
</dbReference>
<keyword evidence="2" id="KW-1185">Reference proteome</keyword>
<dbReference type="InterPro" id="IPR013103">
    <property type="entry name" value="RVT_2"/>
</dbReference>
<dbReference type="STRING" id="3827.A0A3Q7Y8E3"/>
<dbReference type="RefSeq" id="XP_027187852.1">
    <property type="nucleotide sequence ID" value="XM_027332051.1"/>
</dbReference>
<dbReference type="PANTHER" id="PTHR11439:SF515">
    <property type="entry name" value="GAG-POL POLYPROTEIN"/>
    <property type="match status" value="1"/>
</dbReference>
<protein>
    <submittedName>
        <fullName evidence="3">Uncharacterized protein LOC113785480</fullName>
    </submittedName>
</protein>
<organism evidence="2 3">
    <name type="scientific">Cicer arietinum</name>
    <name type="common">Chickpea</name>
    <name type="synonym">Garbanzo</name>
    <dbReference type="NCBI Taxonomy" id="3827"/>
    <lineage>
        <taxon>Eukaryota</taxon>
        <taxon>Viridiplantae</taxon>
        <taxon>Streptophyta</taxon>
        <taxon>Embryophyta</taxon>
        <taxon>Tracheophyta</taxon>
        <taxon>Spermatophyta</taxon>
        <taxon>Magnoliopsida</taxon>
        <taxon>eudicotyledons</taxon>
        <taxon>Gunneridae</taxon>
        <taxon>Pentapetalae</taxon>
        <taxon>rosids</taxon>
        <taxon>fabids</taxon>
        <taxon>Fabales</taxon>
        <taxon>Fabaceae</taxon>
        <taxon>Papilionoideae</taxon>
        <taxon>50 kb inversion clade</taxon>
        <taxon>NPAAA clade</taxon>
        <taxon>Hologalegina</taxon>
        <taxon>IRL clade</taxon>
        <taxon>Cicereae</taxon>
        <taxon>Cicer</taxon>
    </lineage>
</organism>
<dbReference type="Proteomes" id="UP000087171">
    <property type="component" value="Chromosome Ca2"/>
</dbReference>
<accession>A0A3Q7Y8E3</accession>
<proteinExistence type="predicted"/>
<dbReference type="AlphaFoldDB" id="A0A3Q7Y8E3"/>
<evidence type="ECO:0000313" key="2">
    <source>
        <dbReference type="Proteomes" id="UP000087171"/>
    </source>
</evidence>